<dbReference type="AlphaFoldDB" id="A0A1J5SNP5"/>
<protein>
    <submittedName>
        <fullName evidence="9">Type II secretion system protein F</fullName>
    </submittedName>
</protein>
<name>A0A1J5SNP5_9ZZZZ</name>
<sequence length="399" mass="43639">MPQFTYRAIDADGRRLSGRTEATNLADLELRLKHMGLDFINGGRVKGARRRGRAVSRRELINFCFHLEQLTRAGVPIIEGLIDLRDSAANHRFREVVASLIESISGGKTLSQAMAAHRRIFDGVFSSLVRAGEETGMLPDVLRGLAESLKWQDELAAQSRKLVTYPALLGAMTVTVTGFVMIYLVPKLAIFIRGLGQPLPLPTQALLATSGFLAHYGYWLLFAPLLMSAGLRVALRASPAIRYRFDRLKLDLPLAGNVLRKIMLSRFAGIFAMMYASGIPIIDAIRASENLVGNVVIKDGLVRAGRMITEGQSLTAAFQNVGLFPPLVIRMLRVGEGTGGLDTALLNVSYFYNRDVREAIERLQALIEPLLTLAVGLILGWVMLAALGPVYDIVTGIGI</sequence>
<dbReference type="PANTHER" id="PTHR30012:SF0">
    <property type="entry name" value="TYPE II SECRETION SYSTEM PROTEIN F-RELATED"/>
    <property type="match status" value="1"/>
</dbReference>
<comment type="caution">
    <text evidence="9">The sequence shown here is derived from an EMBL/GenBank/DDBJ whole genome shotgun (WGS) entry which is preliminary data.</text>
</comment>
<keyword evidence="5 7" id="KW-1133">Transmembrane helix</keyword>
<evidence type="ECO:0000256" key="6">
    <source>
        <dbReference type="ARBA" id="ARBA00023136"/>
    </source>
</evidence>
<evidence type="ECO:0000256" key="3">
    <source>
        <dbReference type="ARBA" id="ARBA00022475"/>
    </source>
</evidence>
<dbReference type="PRINTS" id="PR00812">
    <property type="entry name" value="BCTERIALGSPF"/>
</dbReference>
<feature type="transmembrane region" description="Helical" evidence="7">
    <location>
        <begin position="162"/>
        <end position="185"/>
    </location>
</feature>
<gene>
    <name evidence="9" type="primary">epsF_17</name>
    <name evidence="9" type="ORF">GALL_161960</name>
</gene>
<feature type="domain" description="Type II secretion system protein GspF" evidence="8">
    <location>
        <begin position="268"/>
        <end position="387"/>
    </location>
</feature>
<evidence type="ECO:0000256" key="1">
    <source>
        <dbReference type="ARBA" id="ARBA00004651"/>
    </source>
</evidence>
<dbReference type="InterPro" id="IPR042094">
    <property type="entry name" value="T2SS_GspF_sf"/>
</dbReference>
<dbReference type="InterPro" id="IPR003004">
    <property type="entry name" value="GspF/PilC"/>
</dbReference>
<evidence type="ECO:0000313" key="9">
    <source>
        <dbReference type="EMBL" id="OIR01694.1"/>
    </source>
</evidence>
<evidence type="ECO:0000259" key="8">
    <source>
        <dbReference type="Pfam" id="PF00482"/>
    </source>
</evidence>
<keyword evidence="3" id="KW-1003">Cell membrane</keyword>
<feature type="transmembrane region" description="Helical" evidence="7">
    <location>
        <begin position="216"/>
        <end position="235"/>
    </location>
</feature>
<comment type="subcellular location">
    <subcellularLocation>
        <location evidence="1">Cell membrane</location>
        <topology evidence="1">Multi-pass membrane protein</topology>
    </subcellularLocation>
</comment>
<evidence type="ECO:0000256" key="7">
    <source>
        <dbReference type="SAM" id="Phobius"/>
    </source>
</evidence>
<dbReference type="Gene3D" id="1.20.81.30">
    <property type="entry name" value="Type II secretion system (T2SS), domain F"/>
    <property type="match status" value="2"/>
</dbReference>
<dbReference type="Pfam" id="PF00482">
    <property type="entry name" value="T2SSF"/>
    <property type="match status" value="2"/>
</dbReference>
<organism evidence="9">
    <name type="scientific">mine drainage metagenome</name>
    <dbReference type="NCBI Taxonomy" id="410659"/>
    <lineage>
        <taxon>unclassified sequences</taxon>
        <taxon>metagenomes</taxon>
        <taxon>ecological metagenomes</taxon>
    </lineage>
</organism>
<dbReference type="PANTHER" id="PTHR30012">
    <property type="entry name" value="GENERAL SECRETION PATHWAY PROTEIN"/>
    <property type="match status" value="1"/>
</dbReference>
<dbReference type="GO" id="GO:0005886">
    <property type="term" value="C:plasma membrane"/>
    <property type="evidence" value="ECO:0007669"/>
    <property type="project" value="UniProtKB-SubCell"/>
</dbReference>
<reference evidence="9" key="1">
    <citation type="submission" date="2016-10" db="EMBL/GenBank/DDBJ databases">
        <title>Sequence of Gallionella enrichment culture.</title>
        <authorList>
            <person name="Poehlein A."/>
            <person name="Muehling M."/>
            <person name="Daniel R."/>
        </authorList>
    </citation>
    <scope>NUCLEOTIDE SEQUENCE</scope>
</reference>
<evidence type="ECO:0000256" key="4">
    <source>
        <dbReference type="ARBA" id="ARBA00022692"/>
    </source>
</evidence>
<feature type="transmembrane region" description="Helical" evidence="7">
    <location>
        <begin position="370"/>
        <end position="391"/>
    </location>
</feature>
<accession>A0A1J5SNP5</accession>
<proteinExistence type="inferred from homology"/>
<keyword evidence="6 7" id="KW-0472">Membrane</keyword>
<evidence type="ECO:0000256" key="2">
    <source>
        <dbReference type="ARBA" id="ARBA00005745"/>
    </source>
</evidence>
<comment type="similarity">
    <text evidence="2">Belongs to the GSP F family.</text>
</comment>
<feature type="domain" description="Type II secretion system protein GspF" evidence="8">
    <location>
        <begin position="65"/>
        <end position="186"/>
    </location>
</feature>
<keyword evidence="4 7" id="KW-0812">Transmembrane</keyword>
<dbReference type="InterPro" id="IPR018076">
    <property type="entry name" value="T2SS_GspF_dom"/>
</dbReference>
<dbReference type="EMBL" id="MLJW01000081">
    <property type="protein sequence ID" value="OIR01694.1"/>
    <property type="molecule type" value="Genomic_DNA"/>
</dbReference>
<evidence type="ECO:0000256" key="5">
    <source>
        <dbReference type="ARBA" id="ARBA00022989"/>
    </source>
</evidence>